<keyword evidence="3" id="KW-1185">Reference proteome</keyword>
<keyword evidence="1" id="KW-1133">Transmembrane helix</keyword>
<feature type="transmembrane region" description="Helical" evidence="1">
    <location>
        <begin position="41"/>
        <end position="65"/>
    </location>
</feature>
<evidence type="ECO:0000256" key="1">
    <source>
        <dbReference type="SAM" id="Phobius"/>
    </source>
</evidence>
<reference evidence="2 3" key="1">
    <citation type="submission" date="2021-06" db="EMBL/GenBank/DDBJ databases">
        <authorList>
            <person name="Palmer J.M."/>
        </authorList>
    </citation>
    <scope>NUCLEOTIDE SEQUENCE [LARGE SCALE GENOMIC DNA]</scope>
    <source>
        <strain evidence="2 3">AS_MEX2019</strain>
        <tissue evidence="2">Muscle</tissue>
    </source>
</reference>
<dbReference type="Proteomes" id="UP001469553">
    <property type="component" value="Unassembled WGS sequence"/>
</dbReference>
<organism evidence="2 3">
    <name type="scientific">Ameca splendens</name>
    <dbReference type="NCBI Taxonomy" id="208324"/>
    <lineage>
        <taxon>Eukaryota</taxon>
        <taxon>Metazoa</taxon>
        <taxon>Chordata</taxon>
        <taxon>Craniata</taxon>
        <taxon>Vertebrata</taxon>
        <taxon>Euteleostomi</taxon>
        <taxon>Actinopterygii</taxon>
        <taxon>Neopterygii</taxon>
        <taxon>Teleostei</taxon>
        <taxon>Neoteleostei</taxon>
        <taxon>Acanthomorphata</taxon>
        <taxon>Ovalentaria</taxon>
        <taxon>Atherinomorphae</taxon>
        <taxon>Cyprinodontiformes</taxon>
        <taxon>Goodeidae</taxon>
        <taxon>Ameca</taxon>
    </lineage>
</organism>
<accession>A0ABV0ZMP3</accession>
<feature type="transmembrane region" description="Helical" evidence="1">
    <location>
        <begin position="12"/>
        <end position="35"/>
    </location>
</feature>
<evidence type="ECO:0000313" key="2">
    <source>
        <dbReference type="EMBL" id="MEQ2307512.1"/>
    </source>
</evidence>
<evidence type="ECO:0000313" key="3">
    <source>
        <dbReference type="Proteomes" id="UP001469553"/>
    </source>
</evidence>
<keyword evidence="1" id="KW-0472">Membrane</keyword>
<keyword evidence="1" id="KW-0812">Transmembrane</keyword>
<name>A0ABV0ZMP3_9TELE</name>
<proteinExistence type="predicted"/>
<gene>
    <name evidence="2" type="ORF">AMECASPLE_018998</name>
</gene>
<protein>
    <submittedName>
        <fullName evidence="2">Uncharacterized protein</fullName>
    </submittedName>
</protein>
<dbReference type="EMBL" id="JAHRIP010067338">
    <property type="protein sequence ID" value="MEQ2307512.1"/>
    <property type="molecule type" value="Genomic_DNA"/>
</dbReference>
<comment type="caution">
    <text evidence="2">The sequence shown here is derived from an EMBL/GenBank/DDBJ whole genome shotgun (WGS) entry which is preliminary data.</text>
</comment>
<sequence>MSFIFHHIISSLLFPLYYYSLSSCFCLFSTLHTWYPFSLSSAILSLLVPVSHLCCSLTIHLLIIFQDEDPCYHWLLLQNPFYSVLSSHSPSPSGPLYPPLPLFFL</sequence>